<dbReference type="Proteomes" id="UP000198629">
    <property type="component" value="Unassembled WGS sequence"/>
</dbReference>
<gene>
    <name evidence="7" type="ORF">SAMN05192566_1525</name>
</gene>
<evidence type="ECO:0000256" key="4">
    <source>
        <dbReference type="PROSITE-ProRule" id="PRU01248"/>
    </source>
</evidence>
<dbReference type="InterPro" id="IPR057084">
    <property type="entry name" value="Int_N"/>
</dbReference>
<evidence type="ECO:0000313" key="8">
    <source>
        <dbReference type="Proteomes" id="UP000198629"/>
    </source>
</evidence>
<dbReference type="PANTHER" id="PTHR30349">
    <property type="entry name" value="PHAGE INTEGRASE-RELATED"/>
    <property type="match status" value="1"/>
</dbReference>
<dbReference type="PROSITE" id="PS51898">
    <property type="entry name" value="TYR_RECOMBINASE"/>
    <property type="match status" value="1"/>
</dbReference>
<keyword evidence="1" id="KW-0229">DNA integration</keyword>
<dbReference type="GO" id="GO:0006310">
    <property type="term" value="P:DNA recombination"/>
    <property type="evidence" value="ECO:0007669"/>
    <property type="project" value="UniProtKB-KW"/>
</dbReference>
<dbReference type="OrthoDB" id="662444at2"/>
<dbReference type="InterPro" id="IPR010998">
    <property type="entry name" value="Integrase_recombinase_N"/>
</dbReference>
<proteinExistence type="predicted"/>
<evidence type="ECO:0000256" key="2">
    <source>
        <dbReference type="ARBA" id="ARBA00023125"/>
    </source>
</evidence>
<dbReference type="InterPro" id="IPR011010">
    <property type="entry name" value="DNA_brk_join_enz"/>
</dbReference>
<dbReference type="InterPro" id="IPR050090">
    <property type="entry name" value="Tyrosine_recombinase_XerCD"/>
</dbReference>
<dbReference type="InterPro" id="IPR002104">
    <property type="entry name" value="Integrase_catalytic"/>
</dbReference>
<evidence type="ECO:0000259" key="6">
    <source>
        <dbReference type="PROSITE" id="PS51900"/>
    </source>
</evidence>
<keyword evidence="2 4" id="KW-0238">DNA-binding</keyword>
<protein>
    <submittedName>
        <fullName evidence="7">Site-specific recombinase XerD</fullName>
    </submittedName>
</protein>
<dbReference type="STRING" id="492660.SAMN05192566_1525"/>
<evidence type="ECO:0000259" key="5">
    <source>
        <dbReference type="PROSITE" id="PS51898"/>
    </source>
</evidence>
<dbReference type="EMBL" id="FNFX01000003">
    <property type="protein sequence ID" value="SDK52646.1"/>
    <property type="molecule type" value="Genomic_DNA"/>
</dbReference>
<feature type="domain" description="Tyr recombinase" evidence="5">
    <location>
        <begin position="160"/>
        <end position="325"/>
    </location>
</feature>
<dbReference type="Gene3D" id="1.10.443.10">
    <property type="entry name" value="Intergrase catalytic core"/>
    <property type="match status" value="1"/>
</dbReference>
<dbReference type="AlphaFoldDB" id="A0A1G9CM22"/>
<dbReference type="GO" id="GO:0015074">
    <property type="term" value="P:DNA integration"/>
    <property type="evidence" value="ECO:0007669"/>
    <property type="project" value="UniProtKB-KW"/>
</dbReference>
<evidence type="ECO:0000256" key="1">
    <source>
        <dbReference type="ARBA" id="ARBA00022908"/>
    </source>
</evidence>
<accession>A0A1G9CM22</accession>
<dbReference type="InterPro" id="IPR013762">
    <property type="entry name" value="Integrase-like_cat_sf"/>
</dbReference>
<evidence type="ECO:0000313" key="7">
    <source>
        <dbReference type="EMBL" id="SDK52646.1"/>
    </source>
</evidence>
<dbReference type="PANTHER" id="PTHR30349:SF93">
    <property type="entry name" value="FELS-2 PROPHAGE PROTEIN"/>
    <property type="match status" value="1"/>
</dbReference>
<dbReference type="Pfam" id="PF00589">
    <property type="entry name" value="Phage_integrase"/>
    <property type="match status" value="1"/>
</dbReference>
<feature type="domain" description="Core-binding (CB)" evidence="6">
    <location>
        <begin position="59"/>
        <end position="138"/>
    </location>
</feature>
<dbReference type="PROSITE" id="PS51900">
    <property type="entry name" value="CB"/>
    <property type="match status" value="1"/>
</dbReference>
<keyword evidence="3" id="KW-0233">DNA recombination</keyword>
<organism evidence="7 8">
    <name type="scientific">Methylophilus rhizosphaerae</name>
    <dbReference type="NCBI Taxonomy" id="492660"/>
    <lineage>
        <taxon>Bacteria</taxon>
        <taxon>Pseudomonadati</taxon>
        <taxon>Pseudomonadota</taxon>
        <taxon>Betaproteobacteria</taxon>
        <taxon>Nitrosomonadales</taxon>
        <taxon>Methylophilaceae</taxon>
        <taxon>Methylophilus</taxon>
    </lineage>
</organism>
<dbReference type="Gene3D" id="1.10.150.130">
    <property type="match status" value="1"/>
</dbReference>
<dbReference type="RefSeq" id="WP_091471555.1">
    <property type="nucleotide sequence ID" value="NZ_FNFX01000003.1"/>
</dbReference>
<dbReference type="CDD" id="cd00796">
    <property type="entry name" value="INT_Rci_Hp1_C"/>
    <property type="match status" value="1"/>
</dbReference>
<name>A0A1G9CM22_9PROT</name>
<dbReference type="SUPFAM" id="SSF56349">
    <property type="entry name" value="DNA breaking-rejoining enzymes"/>
    <property type="match status" value="1"/>
</dbReference>
<dbReference type="GO" id="GO:0003677">
    <property type="term" value="F:DNA binding"/>
    <property type="evidence" value="ECO:0007669"/>
    <property type="project" value="UniProtKB-UniRule"/>
</dbReference>
<dbReference type="Pfam" id="PF24624">
    <property type="entry name" value="Int_N"/>
    <property type="match status" value="1"/>
</dbReference>
<keyword evidence="8" id="KW-1185">Reference proteome</keyword>
<dbReference type="InterPro" id="IPR044068">
    <property type="entry name" value="CB"/>
</dbReference>
<sequence length="340" mass="38875">MAINQVKTGWQVDIQPGGRSGKRVKKTFKTKAEAIAWDRYVQAKTQESSDWVPPKKDTRYLRELVESWYQYHGVELNDGLRRKRLLLTMCDSMGNPKAETFSTEQFAHYRIKRIEAGIKPNTLNREHAYLRAVFNENIRLGNWKKANPLSQLRAFKIQEQELSYLTLPQIQKLLKRLELSTNPHVMLITKVCLATGSRWGEAEALRISQVKNGLIQYVNTKSTKARSIPISRDLESQLTEHHKTHKNGQRIFSSAYSAFREALEQASLKLSEGQLTHILRHSFASHFMINGGNIIALQKILGHSSLAMTMRYAHLSPEHLQETLSLNPLAKLHSGSSLHD</sequence>
<reference evidence="8" key="1">
    <citation type="submission" date="2016-10" db="EMBL/GenBank/DDBJ databases">
        <authorList>
            <person name="Varghese N."/>
            <person name="Submissions S."/>
        </authorList>
    </citation>
    <scope>NUCLEOTIDE SEQUENCE [LARGE SCALE GENOMIC DNA]</scope>
    <source>
        <strain evidence="8">CBMB127</strain>
    </source>
</reference>
<evidence type="ECO:0000256" key="3">
    <source>
        <dbReference type="ARBA" id="ARBA00023172"/>
    </source>
</evidence>